<name>A0ABD5UEX6_9EURY</name>
<evidence type="ECO:0000313" key="1">
    <source>
        <dbReference type="EMBL" id="MFC6837032.1"/>
    </source>
</evidence>
<gene>
    <name evidence="1" type="ORF">ACFQHK_11005</name>
</gene>
<dbReference type="InterPro" id="IPR023393">
    <property type="entry name" value="START-like_dom_sf"/>
</dbReference>
<accession>A0ABD5UEX6</accession>
<dbReference type="SUPFAM" id="SSF55961">
    <property type="entry name" value="Bet v1-like"/>
    <property type="match status" value="1"/>
</dbReference>
<reference evidence="1 2" key="1">
    <citation type="journal article" date="2019" name="Int. J. Syst. Evol. Microbiol.">
        <title>The Global Catalogue of Microorganisms (GCM) 10K type strain sequencing project: providing services to taxonomists for standard genome sequencing and annotation.</title>
        <authorList>
            <consortium name="The Broad Institute Genomics Platform"/>
            <consortium name="The Broad Institute Genome Sequencing Center for Infectious Disease"/>
            <person name="Wu L."/>
            <person name="Ma J."/>
        </authorList>
    </citation>
    <scope>NUCLEOTIDE SEQUENCE [LARGE SCALE GENOMIC DNA]</scope>
    <source>
        <strain evidence="1 2">PSRA2</strain>
    </source>
</reference>
<dbReference type="InterPro" id="IPR019587">
    <property type="entry name" value="Polyketide_cyclase/dehydratase"/>
</dbReference>
<dbReference type="RefSeq" id="WP_304448704.1">
    <property type="nucleotide sequence ID" value="NZ_JARRAH010000001.1"/>
</dbReference>
<sequence>MTTIRAETFVAAPPERVFDLTRCVSLREDALTHNHLHAVAGVGDDLLSPGTSVVWQTRLLGMSVALTMRLATYNRPRHFRERMVDGPFERLIHDRFFEPEDGGTLVRDVLTFESPLGGLGEAADAIYLERFFRDGLDRLDRAVRDAAESDDWRRYLAESA</sequence>
<proteinExistence type="predicted"/>
<protein>
    <submittedName>
        <fullName evidence="1">SRPBCC family protein</fullName>
    </submittedName>
</protein>
<dbReference type="Gene3D" id="3.30.530.20">
    <property type="match status" value="1"/>
</dbReference>
<dbReference type="Proteomes" id="UP001596406">
    <property type="component" value="Unassembled WGS sequence"/>
</dbReference>
<comment type="caution">
    <text evidence="1">The sequence shown here is derived from an EMBL/GenBank/DDBJ whole genome shotgun (WGS) entry which is preliminary data.</text>
</comment>
<dbReference type="EMBL" id="JBHSXM010000001">
    <property type="protein sequence ID" value="MFC6837032.1"/>
    <property type="molecule type" value="Genomic_DNA"/>
</dbReference>
<keyword evidence="2" id="KW-1185">Reference proteome</keyword>
<organism evidence="1 2">
    <name type="scientific">Halomarina ordinaria</name>
    <dbReference type="NCBI Taxonomy" id="3033939"/>
    <lineage>
        <taxon>Archaea</taxon>
        <taxon>Methanobacteriati</taxon>
        <taxon>Methanobacteriota</taxon>
        <taxon>Stenosarchaea group</taxon>
        <taxon>Halobacteria</taxon>
        <taxon>Halobacteriales</taxon>
        <taxon>Natronomonadaceae</taxon>
        <taxon>Halomarina</taxon>
    </lineage>
</organism>
<dbReference type="Pfam" id="PF10604">
    <property type="entry name" value="Polyketide_cyc2"/>
    <property type="match status" value="1"/>
</dbReference>
<evidence type="ECO:0000313" key="2">
    <source>
        <dbReference type="Proteomes" id="UP001596406"/>
    </source>
</evidence>
<dbReference type="AlphaFoldDB" id="A0ABD5UEX6"/>